<dbReference type="RefSeq" id="WP_102924320.1">
    <property type="nucleotide sequence ID" value="NZ_LJSN01000002.1"/>
</dbReference>
<dbReference type="AlphaFoldDB" id="A0A2N8PP16"/>
<feature type="domain" description="LysM" evidence="1">
    <location>
        <begin position="202"/>
        <end position="246"/>
    </location>
</feature>
<sequence length="336" mass="36226">MATPLSADRLLAALRAEGVHVIEYGNWRSHNRNHKGPFGPINGVMIHHTVSSGTDTSVRLCHDGYAELPGPLCHGVIAKNGDVYLVGNGRANHAGRGDGAVLHAVVAEHALPATNANNTDGNTHFYGFECVNLGNGSDPWPEAQLDAIERVGAALCRAYGWSAASVIGHKEWTNTKIDPRGFSMATMRERIDRRLNHGGSSSSYTVKAGDTLSAIGRAHGVPWKDIAAANGLREPYAIRPGQSLTMPGKPAPAPRYEPFPGDAFFRSYPRSPIVTAMGRRLVEEGCSAYGSGPGPQWTTADRESFRKWQQSLGDAPAYCDGWPGRRQWDALKVPKV</sequence>
<dbReference type="SMART" id="SM00644">
    <property type="entry name" value="Ami_2"/>
    <property type="match status" value="1"/>
</dbReference>
<evidence type="ECO:0000313" key="2">
    <source>
        <dbReference type="EMBL" id="PNE42757.1"/>
    </source>
</evidence>
<dbReference type="SMART" id="SM00257">
    <property type="entry name" value="LysM"/>
    <property type="match status" value="1"/>
</dbReference>
<dbReference type="Gene3D" id="3.40.80.10">
    <property type="entry name" value="Peptidoglycan recognition protein-like"/>
    <property type="match status" value="1"/>
</dbReference>
<gene>
    <name evidence="2" type="ORF">AOB60_20390</name>
</gene>
<dbReference type="Pfam" id="PF01476">
    <property type="entry name" value="LysM"/>
    <property type="match status" value="1"/>
</dbReference>
<dbReference type="InterPro" id="IPR002502">
    <property type="entry name" value="Amidase_domain"/>
</dbReference>
<dbReference type="InterPro" id="IPR036505">
    <property type="entry name" value="Amidase/PGRP_sf"/>
</dbReference>
<dbReference type="Gene3D" id="3.10.350.10">
    <property type="entry name" value="LysM domain"/>
    <property type="match status" value="1"/>
</dbReference>
<reference evidence="3" key="1">
    <citation type="submission" date="2015-09" db="EMBL/GenBank/DDBJ databases">
        <authorList>
            <person name="Graham D.E."/>
            <person name="Mahan K.M."/>
            <person name="Klingeman D.M."/>
            <person name="Fida T."/>
            <person name="Giannone R.J."/>
            <person name="Hettich R.L."/>
            <person name="Parry R.J."/>
            <person name="Spain J.C."/>
        </authorList>
    </citation>
    <scope>NUCLEOTIDE SEQUENCE [LARGE SCALE GENOMIC DNA]</scope>
    <source>
        <strain evidence="3">JCM 4701</strain>
    </source>
</reference>
<dbReference type="CDD" id="cd00118">
    <property type="entry name" value="LysM"/>
    <property type="match status" value="1"/>
</dbReference>
<protein>
    <submittedName>
        <fullName evidence="2">N-acetylmuramoyl-L-alanine amidase</fullName>
    </submittedName>
</protein>
<comment type="caution">
    <text evidence="2">The sequence shown here is derived from an EMBL/GenBank/DDBJ whole genome shotgun (WGS) entry which is preliminary data.</text>
</comment>
<dbReference type="CDD" id="cd06583">
    <property type="entry name" value="PGRP"/>
    <property type="match status" value="1"/>
</dbReference>
<dbReference type="NCBIfam" id="NF038080">
    <property type="entry name" value="PG_bind_siph"/>
    <property type="match status" value="1"/>
</dbReference>
<dbReference type="GO" id="GO:0009253">
    <property type="term" value="P:peptidoglycan catabolic process"/>
    <property type="evidence" value="ECO:0007669"/>
    <property type="project" value="InterPro"/>
</dbReference>
<dbReference type="GO" id="GO:0008745">
    <property type="term" value="F:N-acetylmuramoyl-L-alanine amidase activity"/>
    <property type="evidence" value="ECO:0007669"/>
    <property type="project" value="InterPro"/>
</dbReference>
<dbReference type="Pfam" id="PF01510">
    <property type="entry name" value="Amidase_2"/>
    <property type="match status" value="1"/>
</dbReference>
<dbReference type="EMBL" id="LJSN01000002">
    <property type="protein sequence ID" value="PNE42757.1"/>
    <property type="molecule type" value="Genomic_DNA"/>
</dbReference>
<proteinExistence type="predicted"/>
<dbReference type="SUPFAM" id="SSF54106">
    <property type="entry name" value="LysM domain"/>
    <property type="match status" value="1"/>
</dbReference>
<accession>A0A2N8PP16</accession>
<dbReference type="InterPro" id="IPR018392">
    <property type="entry name" value="LysM"/>
</dbReference>
<dbReference type="SUPFAM" id="SSF55846">
    <property type="entry name" value="N-acetylmuramoyl-L-alanine amidase-like"/>
    <property type="match status" value="1"/>
</dbReference>
<evidence type="ECO:0000259" key="1">
    <source>
        <dbReference type="PROSITE" id="PS51782"/>
    </source>
</evidence>
<dbReference type="InterPro" id="IPR036779">
    <property type="entry name" value="LysM_dom_sf"/>
</dbReference>
<evidence type="ECO:0000313" key="3">
    <source>
        <dbReference type="Proteomes" id="UP000236047"/>
    </source>
</evidence>
<dbReference type="Proteomes" id="UP000236047">
    <property type="component" value="Unassembled WGS sequence"/>
</dbReference>
<dbReference type="PROSITE" id="PS51782">
    <property type="entry name" value="LYSM"/>
    <property type="match status" value="1"/>
</dbReference>
<name>A0A2N8PP16_STRNR</name>
<organism evidence="2 3">
    <name type="scientific">Streptomyces noursei</name>
    <name type="common">Streptomyces albulus</name>
    <dbReference type="NCBI Taxonomy" id="1971"/>
    <lineage>
        <taxon>Bacteria</taxon>
        <taxon>Bacillati</taxon>
        <taxon>Actinomycetota</taxon>
        <taxon>Actinomycetes</taxon>
        <taxon>Kitasatosporales</taxon>
        <taxon>Streptomycetaceae</taxon>
        <taxon>Streptomyces</taxon>
    </lineage>
</organism>
<keyword evidence="3" id="KW-1185">Reference proteome</keyword>
<dbReference type="InterPro" id="IPR047763">
    <property type="entry name" value="PG_bind_dom_phiBT1-type"/>
</dbReference>